<dbReference type="GO" id="GO:0016705">
    <property type="term" value="F:oxidoreductase activity, acting on paired donors, with incorporation or reduction of molecular oxygen"/>
    <property type="evidence" value="ECO:0007669"/>
    <property type="project" value="InterPro"/>
</dbReference>
<keyword evidence="7" id="KW-1133">Transmembrane helix</keyword>
<comment type="similarity">
    <text evidence="1">Belongs to the cytochrome P450 family.</text>
</comment>
<dbReference type="PANTHER" id="PTHR24302:SF15">
    <property type="entry name" value="FATTY-ACID PEROXYGENASE"/>
    <property type="match status" value="1"/>
</dbReference>
<gene>
    <name evidence="9" type="ORF">JXQ802_LOCUS40721</name>
    <name evidence="8" type="ORF">PYM288_LOCUS26116</name>
</gene>
<dbReference type="PRINTS" id="PR00463">
    <property type="entry name" value="EP450I"/>
</dbReference>
<sequence length="320" mass="37442">MDVICRCAFGMDTDMQNDIDNAFLRKSQLTVDQNPEQLFLIKLGNLMPFLIPVLTYIITGQALLLHLFRKVAPTWFSPQIEELARFWILKRVESVINTRMSSKSNERQNRVDLLQLMIDASTHDDIKDDVNDESMESKKLHYDEVVTTRSDIQDKLRAEIDEQEWNDENQLDYDLVMNMMYMDLVVREVLRMYPIIITSISRECNTSTTVCGYQIEKGSIIQPDILAVHYDPDLWGPEDPNLFLPERHHVKRHPMAYMPFCIGPRNCVGMRFALMELKMCLTQLLRHYTILPGENIEEGFKHRETLAIQPDAIYVKLEKR</sequence>
<name>A0A815TWJ9_9BILA</name>
<feature type="binding site" description="axial binding residue" evidence="6">
    <location>
        <position position="267"/>
    </location>
    <ligand>
        <name>heme</name>
        <dbReference type="ChEBI" id="CHEBI:30413"/>
    </ligand>
    <ligandPart>
        <name>Fe</name>
        <dbReference type="ChEBI" id="CHEBI:18248"/>
    </ligandPart>
</feature>
<dbReference type="PRINTS" id="PR00385">
    <property type="entry name" value="P450"/>
</dbReference>
<dbReference type="GO" id="GO:0020037">
    <property type="term" value="F:heme binding"/>
    <property type="evidence" value="ECO:0007669"/>
    <property type="project" value="InterPro"/>
</dbReference>
<proteinExistence type="inferred from homology"/>
<dbReference type="InterPro" id="IPR050705">
    <property type="entry name" value="Cytochrome_P450_3A"/>
</dbReference>
<evidence type="ECO:0000256" key="7">
    <source>
        <dbReference type="SAM" id="Phobius"/>
    </source>
</evidence>
<dbReference type="Gene3D" id="1.10.630.10">
    <property type="entry name" value="Cytochrome P450"/>
    <property type="match status" value="1"/>
</dbReference>
<protein>
    <recommendedName>
        <fullName evidence="11">Cytochrome P450</fullName>
    </recommendedName>
</protein>
<organism evidence="9 10">
    <name type="scientific">Rotaria sordida</name>
    <dbReference type="NCBI Taxonomy" id="392033"/>
    <lineage>
        <taxon>Eukaryota</taxon>
        <taxon>Metazoa</taxon>
        <taxon>Spiralia</taxon>
        <taxon>Gnathifera</taxon>
        <taxon>Rotifera</taxon>
        <taxon>Eurotatoria</taxon>
        <taxon>Bdelloidea</taxon>
        <taxon>Philodinida</taxon>
        <taxon>Philodinidae</taxon>
        <taxon>Rotaria</taxon>
    </lineage>
</organism>
<dbReference type="GO" id="GO:0008395">
    <property type="term" value="F:steroid hydroxylase activity"/>
    <property type="evidence" value="ECO:0007669"/>
    <property type="project" value="TreeGrafter"/>
</dbReference>
<evidence type="ECO:0000256" key="2">
    <source>
        <dbReference type="ARBA" id="ARBA00022617"/>
    </source>
</evidence>
<dbReference type="SUPFAM" id="SSF48264">
    <property type="entry name" value="Cytochrome P450"/>
    <property type="match status" value="1"/>
</dbReference>
<keyword evidence="2 6" id="KW-0349">Heme</keyword>
<keyword evidence="3 6" id="KW-0479">Metal-binding</keyword>
<keyword evidence="7" id="KW-0472">Membrane</keyword>
<evidence type="ECO:0000256" key="4">
    <source>
        <dbReference type="ARBA" id="ARBA00023002"/>
    </source>
</evidence>
<dbReference type="InterPro" id="IPR002401">
    <property type="entry name" value="Cyt_P450_E_grp-I"/>
</dbReference>
<dbReference type="Proteomes" id="UP000663870">
    <property type="component" value="Unassembled WGS sequence"/>
</dbReference>
<evidence type="ECO:0000256" key="3">
    <source>
        <dbReference type="ARBA" id="ARBA00022723"/>
    </source>
</evidence>
<accession>A0A815TWJ9</accession>
<dbReference type="Pfam" id="PF00067">
    <property type="entry name" value="p450"/>
    <property type="match status" value="1"/>
</dbReference>
<dbReference type="Proteomes" id="UP000663854">
    <property type="component" value="Unassembled WGS sequence"/>
</dbReference>
<dbReference type="EMBL" id="CAJNOH010001514">
    <property type="protein sequence ID" value="CAF1225698.1"/>
    <property type="molecule type" value="Genomic_DNA"/>
</dbReference>
<keyword evidence="10" id="KW-1185">Reference proteome</keyword>
<evidence type="ECO:0000313" key="9">
    <source>
        <dbReference type="EMBL" id="CAF1506212.1"/>
    </source>
</evidence>
<evidence type="ECO:0000256" key="5">
    <source>
        <dbReference type="ARBA" id="ARBA00023004"/>
    </source>
</evidence>
<dbReference type="InterPro" id="IPR036396">
    <property type="entry name" value="Cyt_P450_sf"/>
</dbReference>
<dbReference type="AlphaFoldDB" id="A0A815TWJ9"/>
<feature type="transmembrane region" description="Helical" evidence="7">
    <location>
        <begin position="49"/>
        <end position="68"/>
    </location>
</feature>
<dbReference type="EMBL" id="CAJNOL010002497">
    <property type="protein sequence ID" value="CAF1506212.1"/>
    <property type="molecule type" value="Genomic_DNA"/>
</dbReference>
<keyword evidence="5 6" id="KW-0408">Iron</keyword>
<dbReference type="PANTHER" id="PTHR24302">
    <property type="entry name" value="CYTOCHROME P450 FAMILY 3"/>
    <property type="match status" value="1"/>
</dbReference>
<comment type="caution">
    <text evidence="9">The sequence shown here is derived from an EMBL/GenBank/DDBJ whole genome shotgun (WGS) entry which is preliminary data.</text>
</comment>
<keyword evidence="4" id="KW-0560">Oxidoreductase</keyword>
<keyword evidence="7" id="KW-0812">Transmembrane</keyword>
<comment type="cofactor">
    <cofactor evidence="6">
        <name>heme</name>
        <dbReference type="ChEBI" id="CHEBI:30413"/>
    </cofactor>
</comment>
<dbReference type="GO" id="GO:0005506">
    <property type="term" value="F:iron ion binding"/>
    <property type="evidence" value="ECO:0007669"/>
    <property type="project" value="InterPro"/>
</dbReference>
<evidence type="ECO:0008006" key="11">
    <source>
        <dbReference type="Google" id="ProtNLM"/>
    </source>
</evidence>
<evidence type="ECO:0000313" key="8">
    <source>
        <dbReference type="EMBL" id="CAF1225698.1"/>
    </source>
</evidence>
<dbReference type="InterPro" id="IPR001128">
    <property type="entry name" value="Cyt_P450"/>
</dbReference>
<evidence type="ECO:0000313" key="10">
    <source>
        <dbReference type="Proteomes" id="UP000663870"/>
    </source>
</evidence>
<reference evidence="9" key="1">
    <citation type="submission" date="2021-02" db="EMBL/GenBank/DDBJ databases">
        <authorList>
            <person name="Nowell W R."/>
        </authorList>
    </citation>
    <scope>NUCLEOTIDE SEQUENCE</scope>
</reference>
<evidence type="ECO:0000256" key="6">
    <source>
        <dbReference type="PIRSR" id="PIRSR602401-1"/>
    </source>
</evidence>
<evidence type="ECO:0000256" key="1">
    <source>
        <dbReference type="ARBA" id="ARBA00010617"/>
    </source>
</evidence>